<gene>
    <name evidence="1" type="ORF">RO21_08890</name>
</gene>
<accession>A0A0J5P5H1</accession>
<organism evidence="1 2">
    <name type="scientific">Muribacter muris</name>
    <dbReference type="NCBI Taxonomy" id="67855"/>
    <lineage>
        <taxon>Bacteria</taxon>
        <taxon>Pseudomonadati</taxon>
        <taxon>Pseudomonadota</taxon>
        <taxon>Gammaproteobacteria</taxon>
        <taxon>Pasteurellales</taxon>
        <taxon>Pasteurellaceae</taxon>
        <taxon>Muribacter</taxon>
    </lineage>
</organism>
<dbReference type="Proteomes" id="UP000036270">
    <property type="component" value="Unassembled WGS sequence"/>
</dbReference>
<keyword evidence="2" id="KW-1185">Reference proteome</keyword>
<dbReference type="RefSeq" id="WP_047977432.1">
    <property type="nucleotide sequence ID" value="NZ_JWIZ01000056.1"/>
</dbReference>
<evidence type="ECO:0000313" key="1">
    <source>
        <dbReference type="EMBL" id="KMK51000.1"/>
    </source>
</evidence>
<dbReference type="EMBL" id="JWIZ01000056">
    <property type="protein sequence ID" value="KMK51000.1"/>
    <property type="molecule type" value="Genomic_DNA"/>
</dbReference>
<reference evidence="1 2" key="1">
    <citation type="submission" date="2014-12" db="EMBL/GenBank/DDBJ databases">
        <title>Reclassification of Actinobacillus muris as Muribacter muris.</title>
        <authorList>
            <person name="Christensen H."/>
            <person name="Nicklas W."/>
            <person name="Bisgaard M."/>
        </authorList>
    </citation>
    <scope>NUCLEOTIDE SEQUENCE [LARGE SCALE GENOMIC DNA]</scope>
    <source>
        <strain evidence="1 2">Ackerman80-443D</strain>
    </source>
</reference>
<comment type="caution">
    <text evidence="1">The sequence shown here is derived from an EMBL/GenBank/DDBJ whole genome shotgun (WGS) entry which is preliminary data.</text>
</comment>
<dbReference type="AlphaFoldDB" id="A0A0J5P5H1"/>
<name>A0A0J5P5H1_9PAST</name>
<dbReference type="PATRIC" id="fig|67855.3.peg.1856"/>
<evidence type="ECO:0000313" key="2">
    <source>
        <dbReference type="Proteomes" id="UP000036270"/>
    </source>
</evidence>
<protein>
    <submittedName>
        <fullName evidence="1">Uncharacterized protein</fullName>
    </submittedName>
</protein>
<proteinExistence type="predicted"/>
<dbReference type="STRING" id="67855.RO21_08890"/>
<sequence length="144" mass="16801">MLTIDNIKLSYLYFEDINYSEKRKTLLDKDVRGVEVSCSINNLQAEIGEAKKNGEKTWVIKNSGEVFVDSGVFILKVKFLAFFDIIDVEIDKENIKSSKEYFDKLINMSIEETRKKLNSDFSKLLKLTQFDSGAEYEFWEKENL</sequence>